<feature type="compositionally biased region" description="Acidic residues" evidence="1">
    <location>
        <begin position="87"/>
        <end position="102"/>
    </location>
</feature>
<feature type="compositionally biased region" description="Basic and acidic residues" evidence="1">
    <location>
        <begin position="121"/>
        <end position="148"/>
    </location>
</feature>
<feature type="compositionally biased region" description="Gly residues" evidence="1">
    <location>
        <begin position="155"/>
        <end position="172"/>
    </location>
</feature>
<feature type="region of interest" description="Disordered" evidence="1">
    <location>
        <begin position="47"/>
        <end position="212"/>
    </location>
</feature>
<evidence type="ECO:0000313" key="2">
    <source>
        <dbReference type="EMBL" id="GER50351.1"/>
    </source>
</evidence>
<dbReference type="Proteomes" id="UP000325081">
    <property type="component" value="Unassembled WGS sequence"/>
</dbReference>
<comment type="caution">
    <text evidence="2">The sequence shown here is derived from an EMBL/GenBank/DDBJ whole genome shotgun (WGS) entry which is preliminary data.</text>
</comment>
<gene>
    <name evidence="2" type="ORF">STAS_27641</name>
</gene>
<reference evidence="3" key="1">
    <citation type="journal article" date="2019" name="Curr. Biol.">
        <title>Genome Sequence of Striga asiatica Provides Insight into the Evolution of Plant Parasitism.</title>
        <authorList>
            <person name="Yoshida S."/>
            <person name="Kim S."/>
            <person name="Wafula E.K."/>
            <person name="Tanskanen J."/>
            <person name="Kim Y.M."/>
            <person name="Honaas L."/>
            <person name="Yang Z."/>
            <person name="Spallek T."/>
            <person name="Conn C.E."/>
            <person name="Ichihashi Y."/>
            <person name="Cheong K."/>
            <person name="Cui S."/>
            <person name="Der J.P."/>
            <person name="Gundlach H."/>
            <person name="Jiao Y."/>
            <person name="Hori C."/>
            <person name="Ishida J.K."/>
            <person name="Kasahara H."/>
            <person name="Kiba T."/>
            <person name="Kim M.S."/>
            <person name="Koo N."/>
            <person name="Laohavisit A."/>
            <person name="Lee Y.H."/>
            <person name="Lumba S."/>
            <person name="McCourt P."/>
            <person name="Mortimer J.C."/>
            <person name="Mutuku J.M."/>
            <person name="Nomura T."/>
            <person name="Sasaki-Sekimoto Y."/>
            <person name="Seto Y."/>
            <person name="Wang Y."/>
            <person name="Wakatake T."/>
            <person name="Sakakibara H."/>
            <person name="Demura T."/>
            <person name="Yamaguchi S."/>
            <person name="Yoneyama K."/>
            <person name="Manabe R.I."/>
            <person name="Nelson D.C."/>
            <person name="Schulman A.H."/>
            <person name="Timko M.P."/>
            <person name="dePamphilis C.W."/>
            <person name="Choi D."/>
            <person name="Shirasu K."/>
        </authorList>
    </citation>
    <scope>NUCLEOTIDE SEQUENCE [LARGE SCALE GENOMIC DNA]</scope>
    <source>
        <strain evidence="3">cv. UVA1</strain>
    </source>
</reference>
<evidence type="ECO:0000313" key="3">
    <source>
        <dbReference type="Proteomes" id="UP000325081"/>
    </source>
</evidence>
<evidence type="ECO:0000256" key="1">
    <source>
        <dbReference type="SAM" id="MobiDB-lite"/>
    </source>
</evidence>
<name>A0A5A7R250_STRAF</name>
<sequence length="212" mass="22565">MRATGHVKPEYEKGIIVIIEREIPLVGHHHTVLTRTPHVRQRIVDESHLAGDPSRVQQKKRAVPQPQQPRGREAEGLLEAKERVADDFGDGPADDERSDEEVGSGLREAVEDSPGDVEAGADLREGCGDRRSDNSGDAVKDLEERGGLGEEEGGLDGGVDGVGAGGAEGGGGEVEDLGPAEEEYPVVEGEVGSPEGGEYSGHFRSEGWLYEL</sequence>
<proteinExistence type="predicted"/>
<dbReference type="EMBL" id="BKCP01009181">
    <property type="protein sequence ID" value="GER50351.1"/>
    <property type="molecule type" value="Genomic_DNA"/>
</dbReference>
<keyword evidence="3" id="KW-1185">Reference proteome</keyword>
<feature type="compositionally biased region" description="Acidic residues" evidence="1">
    <location>
        <begin position="173"/>
        <end position="185"/>
    </location>
</feature>
<feature type="compositionally biased region" description="Basic and acidic residues" evidence="1">
    <location>
        <begin position="70"/>
        <end position="86"/>
    </location>
</feature>
<accession>A0A5A7R250</accession>
<organism evidence="2 3">
    <name type="scientific">Striga asiatica</name>
    <name type="common">Asiatic witchweed</name>
    <name type="synonym">Buchnera asiatica</name>
    <dbReference type="NCBI Taxonomy" id="4170"/>
    <lineage>
        <taxon>Eukaryota</taxon>
        <taxon>Viridiplantae</taxon>
        <taxon>Streptophyta</taxon>
        <taxon>Embryophyta</taxon>
        <taxon>Tracheophyta</taxon>
        <taxon>Spermatophyta</taxon>
        <taxon>Magnoliopsida</taxon>
        <taxon>eudicotyledons</taxon>
        <taxon>Gunneridae</taxon>
        <taxon>Pentapetalae</taxon>
        <taxon>asterids</taxon>
        <taxon>lamiids</taxon>
        <taxon>Lamiales</taxon>
        <taxon>Orobanchaceae</taxon>
        <taxon>Buchnereae</taxon>
        <taxon>Striga</taxon>
    </lineage>
</organism>
<protein>
    <submittedName>
        <fullName evidence="2">Peptide chain release factor 1</fullName>
    </submittedName>
</protein>
<dbReference type="AlphaFoldDB" id="A0A5A7R250"/>